<feature type="signal peptide" evidence="1">
    <location>
        <begin position="1"/>
        <end position="22"/>
    </location>
</feature>
<name>A0A9I9ECS8_CUCME</name>
<sequence>MITKLWHKLVLMFNFDYHLCAPTPTSDDYLRRKLPSIINNFNDDLHVTNQVLNCDKLRRNHL</sequence>
<reference evidence="2" key="1">
    <citation type="submission" date="2023-03" db="UniProtKB">
        <authorList>
            <consortium name="EnsemblPlants"/>
        </authorList>
    </citation>
    <scope>IDENTIFICATION</scope>
</reference>
<protein>
    <submittedName>
        <fullName evidence="2">Uncharacterized protein</fullName>
    </submittedName>
</protein>
<dbReference type="Gramene" id="MELO3C031956.2.1">
    <property type="protein sequence ID" value="MELO3C031956.2.1"/>
    <property type="gene ID" value="MELO3C031956.2"/>
</dbReference>
<evidence type="ECO:0000313" key="2">
    <source>
        <dbReference type="EnsemblPlants" id="MELO3C031956.2.1"/>
    </source>
</evidence>
<proteinExistence type="predicted"/>
<dbReference type="EnsemblPlants" id="MELO3C031956.2.1">
    <property type="protein sequence ID" value="MELO3C031956.2.1"/>
    <property type="gene ID" value="MELO3C031956.2"/>
</dbReference>
<feature type="chain" id="PRO_5039950221" evidence="1">
    <location>
        <begin position="23"/>
        <end position="62"/>
    </location>
</feature>
<keyword evidence="1" id="KW-0732">Signal</keyword>
<organism evidence="2">
    <name type="scientific">Cucumis melo</name>
    <name type="common">Muskmelon</name>
    <dbReference type="NCBI Taxonomy" id="3656"/>
    <lineage>
        <taxon>Eukaryota</taxon>
        <taxon>Viridiplantae</taxon>
        <taxon>Streptophyta</taxon>
        <taxon>Embryophyta</taxon>
        <taxon>Tracheophyta</taxon>
        <taxon>Spermatophyta</taxon>
        <taxon>Magnoliopsida</taxon>
        <taxon>eudicotyledons</taxon>
        <taxon>Gunneridae</taxon>
        <taxon>Pentapetalae</taxon>
        <taxon>rosids</taxon>
        <taxon>fabids</taxon>
        <taxon>Cucurbitales</taxon>
        <taxon>Cucurbitaceae</taxon>
        <taxon>Benincaseae</taxon>
        <taxon>Cucumis</taxon>
    </lineage>
</organism>
<evidence type="ECO:0000256" key="1">
    <source>
        <dbReference type="SAM" id="SignalP"/>
    </source>
</evidence>
<accession>A0A9I9ECS8</accession>
<dbReference type="AlphaFoldDB" id="A0A9I9ECS8"/>